<evidence type="ECO:0000256" key="2">
    <source>
        <dbReference type="ARBA" id="ARBA00007200"/>
    </source>
</evidence>
<comment type="subcellular location">
    <subcellularLocation>
        <location evidence="1">Membrane</location>
        <topology evidence="1">Multi-pass membrane protein</topology>
    </subcellularLocation>
</comment>
<keyword evidence="10" id="KW-1185">Reference proteome</keyword>
<evidence type="ECO:0000256" key="3">
    <source>
        <dbReference type="ARBA" id="ARBA00022692"/>
    </source>
</evidence>
<gene>
    <name evidence="9" type="ORF">OS493_012626</name>
</gene>
<organism evidence="9 10">
    <name type="scientific">Desmophyllum pertusum</name>
    <dbReference type="NCBI Taxonomy" id="174260"/>
    <lineage>
        <taxon>Eukaryota</taxon>
        <taxon>Metazoa</taxon>
        <taxon>Cnidaria</taxon>
        <taxon>Anthozoa</taxon>
        <taxon>Hexacorallia</taxon>
        <taxon>Scleractinia</taxon>
        <taxon>Caryophylliina</taxon>
        <taxon>Caryophylliidae</taxon>
        <taxon>Desmophyllum</taxon>
    </lineage>
</organism>
<evidence type="ECO:0000256" key="1">
    <source>
        <dbReference type="ARBA" id="ARBA00004141"/>
    </source>
</evidence>
<dbReference type="OrthoDB" id="444119at2759"/>
<evidence type="ECO:0000259" key="8">
    <source>
        <dbReference type="Pfam" id="PF08016"/>
    </source>
</evidence>
<evidence type="ECO:0000256" key="7">
    <source>
        <dbReference type="SAM" id="SignalP"/>
    </source>
</evidence>
<dbReference type="GO" id="GO:0050982">
    <property type="term" value="P:detection of mechanical stimulus"/>
    <property type="evidence" value="ECO:0007669"/>
    <property type="project" value="TreeGrafter"/>
</dbReference>
<dbReference type="InterPro" id="IPR013122">
    <property type="entry name" value="PKD1_2_channel"/>
</dbReference>
<feature type="signal peptide" evidence="7">
    <location>
        <begin position="1"/>
        <end position="21"/>
    </location>
</feature>
<dbReference type="AlphaFoldDB" id="A0A9X0CXS6"/>
<dbReference type="GO" id="GO:0005262">
    <property type="term" value="F:calcium channel activity"/>
    <property type="evidence" value="ECO:0007669"/>
    <property type="project" value="TreeGrafter"/>
</dbReference>
<protein>
    <recommendedName>
        <fullName evidence="8">Polycystin cation channel PKD1/PKD2 domain-containing protein</fullName>
    </recommendedName>
</protein>
<keyword evidence="7" id="KW-0732">Signal</keyword>
<dbReference type="PANTHER" id="PTHR10877:SF150">
    <property type="entry name" value="REJ DOMAIN-CONTAINING PROTEIN"/>
    <property type="match status" value="1"/>
</dbReference>
<dbReference type="InterPro" id="IPR051223">
    <property type="entry name" value="Polycystin"/>
</dbReference>
<accession>A0A9X0CXS6</accession>
<evidence type="ECO:0000313" key="10">
    <source>
        <dbReference type="Proteomes" id="UP001163046"/>
    </source>
</evidence>
<comment type="similarity">
    <text evidence="2">Belongs to the polycystin family.</text>
</comment>
<evidence type="ECO:0000256" key="6">
    <source>
        <dbReference type="SAM" id="Phobius"/>
    </source>
</evidence>
<proteinExistence type="inferred from homology"/>
<dbReference type="PANTHER" id="PTHR10877">
    <property type="entry name" value="POLYCYSTIN FAMILY MEMBER"/>
    <property type="match status" value="1"/>
</dbReference>
<evidence type="ECO:0000256" key="4">
    <source>
        <dbReference type="ARBA" id="ARBA00022989"/>
    </source>
</evidence>
<dbReference type="GO" id="GO:0016020">
    <property type="term" value="C:membrane"/>
    <property type="evidence" value="ECO:0007669"/>
    <property type="project" value="UniProtKB-SubCell"/>
</dbReference>
<dbReference type="EMBL" id="MU826355">
    <property type="protein sequence ID" value="KAJ7379872.1"/>
    <property type="molecule type" value="Genomic_DNA"/>
</dbReference>
<dbReference type="Proteomes" id="UP001163046">
    <property type="component" value="Unassembled WGS sequence"/>
</dbReference>
<dbReference type="Gene3D" id="1.10.287.70">
    <property type="match status" value="1"/>
</dbReference>
<keyword evidence="4 6" id="KW-1133">Transmembrane helix</keyword>
<name>A0A9X0CXS6_9CNID</name>
<feature type="chain" id="PRO_5040889204" description="Polycystin cation channel PKD1/PKD2 domain-containing protein" evidence="7">
    <location>
        <begin position="22"/>
        <end position="181"/>
    </location>
</feature>
<reference evidence="9" key="1">
    <citation type="submission" date="2023-01" db="EMBL/GenBank/DDBJ databases">
        <title>Genome assembly of the deep-sea coral Lophelia pertusa.</title>
        <authorList>
            <person name="Herrera S."/>
            <person name="Cordes E."/>
        </authorList>
    </citation>
    <scope>NUCLEOTIDE SEQUENCE</scope>
    <source>
        <strain evidence="9">USNM1676648</strain>
        <tissue evidence="9">Polyp</tissue>
    </source>
</reference>
<comment type="caution">
    <text evidence="9">The sequence shown here is derived from an EMBL/GenBank/DDBJ whole genome shotgun (WGS) entry which is preliminary data.</text>
</comment>
<keyword evidence="3 6" id="KW-0812">Transmembrane</keyword>
<sequence>MIAFLAFMQIALLVFGSTTEAYSSVSEIFRTQFGMFIGGATKYRELKNANRIIGPIYFFLFMTVMACILINMFLAILNESYREVRIHPDRDTEEFKMLGVFVDYAKNAIGRKIVSLRNVKFFPRRDSYDVKHPLVKSKKELEDSHKYTSINWSAYDFICQKHLDRNEAAIEGRLSKTSENT</sequence>
<keyword evidence="5 6" id="KW-0472">Membrane</keyword>
<evidence type="ECO:0000313" key="9">
    <source>
        <dbReference type="EMBL" id="KAJ7379872.1"/>
    </source>
</evidence>
<feature type="transmembrane region" description="Helical" evidence="6">
    <location>
        <begin position="56"/>
        <end position="77"/>
    </location>
</feature>
<feature type="domain" description="Polycystin cation channel PKD1/PKD2" evidence="8">
    <location>
        <begin position="2"/>
        <end position="84"/>
    </location>
</feature>
<dbReference type="Pfam" id="PF08016">
    <property type="entry name" value="PKD_channel"/>
    <property type="match status" value="1"/>
</dbReference>
<evidence type="ECO:0000256" key="5">
    <source>
        <dbReference type="ARBA" id="ARBA00023136"/>
    </source>
</evidence>